<name>A0ABM5U841_9GAMM</name>
<sequence length="30" mass="3750">MYISKFYFKINYSLIPKNHKTYTKRKPLIL</sequence>
<reference evidence="1" key="1">
    <citation type="submission" date="2017-08" db="EMBL/GenBank/DDBJ databases">
        <title>Complete Genome Sequence of Francisella noatunensis subsp. orientalis strain FNO190.</title>
        <authorList>
            <person name="Pereira F.L."/>
            <person name="Goncalves L.A."/>
            <person name="Guilherme T.C."/>
            <person name="Soares S.C."/>
            <person name="Dorella F.A."/>
            <person name="Carvalho A.F."/>
            <person name="Leibowitz M.P."/>
            <person name="Leal C.A.G."/>
            <person name="Azevedo V.A.C."/>
            <person name="Figueiredo H.C.P."/>
        </authorList>
    </citation>
    <scope>NUCLEOTIDE SEQUENCE</scope>
    <source>
        <strain evidence="1">FNO190</strain>
    </source>
</reference>
<keyword evidence="2" id="KW-1185">Reference proteome</keyword>
<protein>
    <submittedName>
        <fullName evidence="1">Uncharacterized protein</fullName>
    </submittedName>
</protein>
<evidence type="ECO:0000313" key="2">
    <source>
        <dbReference type="Proteomes" id="UP000035930"/>
    </source>
</evidence>
<gene>
    <name evidence="1" type="ORF">FNO190_1616</name>
</gene>
<dbReference type="Proteomes" id="UP000035930">
    <property type="component" value="Chromosome"/>
</dbReference>
<organism evidence="1 2">
    <name type="scientific">Francisella orientalis</name>
    <dbReference type="NCBI Taxonomy" id="299583"/>
    <lineage>
        <taxon>Bacteria</taxon>
        <taxon>Pseudomonadati</taxon>
        <taxon>Pseudomonadota</taxon>
        <taxon>Gammaproteobacteria</taxon>
        <taxon>Thiotrichales</taxon>
        <taxon>Francisellaceae</taxon>
        <taxon>Francisella</taxon>
    </lineage>
</organism>
<dbReference type="EMBL" id="CP011923">
    <property type="protein sequence ID" value="AKN89221.1"/>
    <property type="molecule type" value="Genomic_DNA"/>
</dbReference>
<evidence type="ECO:0000313" key="1">
    <source>
        <dbReference type="EMBL" id="AKN89221.1"/>
    </source>
</evidence>
<proteinExistence type="predicted"/>
<accession>A0ABM5U841</accession>